<accession>A0A1C3PAH3</accession>
<dbReference type="EMBL" id="FLUV01002131">
    <property type="protein sequence ID" value="SBW26835.1"/>
    <property type="molecule type" value="Genomic_DNA"/>
</dbReference>
<keyword evidence="2" id="KW-1185">Reference proteome</keyword>
<gene>
    <name evidence="1" type="ORF">FDG2_5062</name>
</gene>
<name>A0A1C3PAH3_9ACTN</name>
<dbReference type="AlphaFoldDB" id="A0A1C3PAH3"/>
<proteinExistence type="predicted"/>
<reference evidence="2" key="1">
    <citation type="submission" date="2016-02" db="EMBL/GenBank/DDBJ databases">
        <authorList>
            <person name="Wibberg D."/>
        </authorList>
    </citation>
    <scope>NUCLEOTIDE SEQUENCE [LARGE SCALE GENOMIC DNA]</scope>
</reference>
<organism evidence="1 2">
    <name type="scientific">Candidatus Protofrankia californiensis</name>
    <dbReference type="NCBI Taxonomy" id="1839754"/>
    <lineage>
        <taxon>Bacteria</taxon>
        <taxon>Bacillati</taxon>
        <taxon>Actinomycetota</taxon>
        <taxon>Actinomycetes</taxon>
        <taxon>Frankiales</taxon>
        <taxon>Frankiaceae</taxon>
        <taxon>Protofrankia</taxon>
    </lineage>
</organism>
<dbReference type="CDD" id="cd07814">
    <property type="entry name" value="SRPBCC_CalC_Aha1-like"/>
    <property type="match status" value="1"/>
</dbReference>
<dbReference type="Gene3D" id="3.30.530.20">
    <property type="match status" value="1"/>
</dbReference>
<dbReference type="SUPFAM" id="SSF55961">
    <property type="entry name" value="Bet v1-like"/>
    <property type="match status" value="1"/>
</dbReference>
<dbReference type="Proteomes" id="UP000199013">
    <property type="component" value="Unassembled WGS sequence"/>
</dbReference>
<protein>
    <submittedName>
        <fullName evidence="1">Activator of HSP90 ATPase 1 family protein</fullName>
    </submittedName>
</protein>
<dbReference type="InterPro" id="IPR023393">
    <property type="entry name" value="START-like_dom_sf"/>
</dbReference>
<evidence type="ECO:0000313" key="2">
    <source>
        <dbReference type="Proteomes" id="UP000199013"/>
    </source>
</evidence>
<sequence>MSNESPNQSKREFAIERETVLPTTPEEYWDAVTTGNAGWLWPTEAPEPQVGGAAPFDGTVLAWDPPHHLIVRSEGPDGWFNQLEHLVESRDGGTTWVRYVHSGVFVDDWDNQYDGADKHTNFYLHTLGQYLQYFSRRPAGYVAVDAPASSITPDGFDALRRALGLADAKQGDQVRVTVPGLAQPDAVVDYLTPHFLGLRTDDAMYRVFGRNAFGAPVAVAVHLFRPDADQQGTEKALQSWLEEVYA</sequence>
<evidence type="ECO:0000313" key="1">
    <source>
        <dbReference type="EMBL" id="SBW26835.1"/>
    </source>
</evidence>